<organism evidence="1 2">
    <name type="scientific">Araneus ventricosus</name>
    <name type="common">Orbweaver spider</name>
    <name type="synonym">Epeira ventricosa</name>
    <dbReference type="NCBI Taxonomy" id="182803"/>
    <lineage>
        <taxon>Eukaryota</taxon>
        <taxon>Metazoa</taxon>
        <taxon>Ecdysozoa</taxon>
        <taxon>Arthropoda</taxon>
        <taxon>Chelicerata</taxon>
        <taxon>Arachnida</taxon>
        <taxon>Araneae</taxon>
        <taxon>Araneomorphae</taxon>
        <taxon>Entelegynae</taxon>
        <taxon>Araneoidea</taxon>
        <taxon>Araneidae</taxon>
        <taxon>Araneus</taxon>
    </lineage>
</organism>
<proteinExistence type="predicted"/>
<sequence>MSARAGGIFGYWKDEAIDAPAPE</sequence>
<protein>
    <submittedName>
        <fullName evidence="1">Uncharacterized protein</fullName>
    </submittedName>
</protein>
<dbReference type="AlphaFoldDB" id="A0A4Y2VSM8"/>
<comment type="caution">
    <text evidence="1">The sequence shown here is derived from an EMBL/GenBank/DDBJ whole genome shotgun (WGS) entry which is preliminary data.</text>
</comment>
<reference evidence="1 2" key="1">
    <citation type="journal article" date="2019" name="Sci. Rep.">
        <title>Orb-weaving spider Araneus ventricosus genome elucidates the spidroin gene catalogue.</title>
        <authorList>
            <person name="Kono N."/>
            <person name="Nakamura H."/>
            <person name="Ohtoshi R."/>
            <person name="Moran D.A.P."/>
            <person name="Shinohara A."/>
            <person name="Yoshida Y."/>
            <person name="Fujiwara M."/>
            <person name="Mori M."/>
            <person name="Tomita M."/>
            <person name="Arakawa K."/>
        </authorList>
    </citation>
    <scope>NUCLEOTIDE SEQUENCE [LARGE SCALE GENOMIC DNA]</scope>
</reference>
<evidence type="ECO:0000313" key="2">
    <source>
        <dbReference type="Proteomes" id="UP000499080"/>
    </source>
</evidence>
<gene>
    <name evidence="1" type="ORF">AVEN_225403_1</name>
</gene>
<dbReference type="Proteomes" id="UP000499080">
    <property type="component" value="Unassembled WGS sequence"/>
</dbReference>
<evidence type="ECO:0000313" key="1">
    <source>
        <dbReference type="EMBL" id="GBO28403.1"/>
    </source>
</evidence>
<keyword evidence="2" id="KW-1185">Reference proteome</keyword>
<accession>A0A4Y2VSM8</accession>
<name>A0A4Y2VSM8_ARAVE</name>
<dbReference type="EMBL" id="BGPR01051453">
    <property type="protein sequence ID" value="GBO28403.1"/>
    <property type="molecule type" value="Genomic_DNA"/>
</dbReference>
<feature type="non-terminal residue" evidence="1">
    <location>
        <position position="23"/>
    </location>
</feature>